<keyword evidence="1 5" id="KW-0489">Methyltransferase</keyword>
<feature type="domain" description="Release factor glutamine methyltransferase N-terminal" evidence="7">
    <location>
        <begin position="19"/>
        <end position="88"/>
    </location>
</feature>
<evidence type="ECO:0000313" key="8">
    <source>
        <dbReference type="EMBL" id="CBK40740.1"/>
    </source>
</evidence>
<evidence type="ECO:0000256" key="3">
    <source>
        <dbReference type="ARBA" id="ARBA00022691"/>
    </source>
</evidence>
<dbReference type="InterPro" id="IPR029063">
    <property type="entry name" value="SAM-dependent_MTases_sf"/>
</dbReference>
<dbReference type="eggNOG" id="COG2890">
    <property type="taxonomic scope" value="Bacteria"/>
</dbReference>
<dbReference type="STRING" id="330214.NIDE0978"/>
<dbReference type="NCBIfam" id="TIGR03534">
    <property type="entry name" value="RF_mod_PrmC"/>
    <property type="match status" value="1"/>
</dbReference>
<dbReference type="Proteomes" id="UP000001660">
    <property type="component" value="Chromosome"/>
</dbReference>
<dbReference type="InterPro" id="IPR007848">
    <property type="entry name" value="Small_mtfrase_dom"/>
</dbReference>
<dbReference type="NCBIfam" id="TIGR00536">
    <property type="entry name" value="hemK_fam"/>
    <property type="match status" value="1"/>
</dbReference>
<gene>
    <name evidence="8" type="primary">hemK</name>
    <name evidence="5" type="synonym">prmC</name>
    <name evidence="8" type="ORF">NIDE0978</name>
</gene>
<reference evidence="8 9" key="1">
    <citation type="journal article" date="2010" name="Proc. Natl. Acad. Sci. U.S.A.">
        <title>A Nitrospira metagenome illuminates the physiology and evolution of globally important nitrite-oxidizing bacteria.</title>
        <authorList>
            <person name="Lucker S."/>
            <person name="Wagner M."/>
            <person name="Maixner F."/>
            <person name="Pelletier E."/>
            <person name="Koch H."/>
            <person name="Vacherie B."/>
            <person name="Rattei T."/>
            <person name="Sinninghe Damste J."/>
            <person name="Spieck E."/>
            <person name="Le Paslier D."/>
            <person name="Daims H."/>
        </authorList>
    </citation>
    <scope>NUCLEOTIDE SEQUENCE [LARGE SCALE GENOMIC DNA]</scope>
</reference>
<dbReference type="InterPro" id="IPR004556">
    <property type="entry name" value="HemK-like"/>
</dbReference>
<evidence type="ECO:0000256" key="2">
    <source>
        <dbReference type="ARBA" id="ARBA00022679"/>
    </source>
</evidence>
<dbReference type="PANTHER" id="PTHR18895">
    <property type="entry name" value="HEMK METHYLTRANSFERASE"/>
    <property type="match status" value="1"/>
</dbReference>
<comment type="function">
    <text evidence="5">Methylates the class 1 translation termination release factors RF1/PrfA and RF2/PrfB on the glutamine residue of the universally conserved GGQ motif.</text>
</comment>
<dbReference type="InterPro" id="IPR002052">
    <property type="entry name" value="DNA_methylase_N6_adenine_CS"/>
</dbReference>
<protein>
    <recommendedName>
        <fullName evidence="5">Release factor glutamine methyltransferase</fullName>
        <shortName evidence="5">RF MTase</shortName>
        <ecNumber evidence="5">2.1.1.297</ecNumber>
    </recommendedName>
    <alternativeName>
        <fullName evidence="5">N5-glutamine methyltransferase PrmC</fullName>
    </alternativeName>
    <alternativeName>
        <fullName evidence="5">Protein-(glutamine-N5) MTase PrmC</fullName>
    </alternativeName>
    <alternativeName>
        <fullName evidence="5">Protein-glutamine N-methyltransferase PrmC</fullName>
    </alternativeName>
</protein>
<dbReference type="KEGG" id="nde:NIDE0978"/>
<keyword evidence="3 5" id="KW-0949">S-adenosyl-L-methionine</keyword>
<dbReference type="EMBL" id="FP929003">
    <property type="protein sequence ID" value="CBK40740.1"/>
    <property type="molecule type" value="Genomic_DNA"/>
</dbReference>
<dbReference type="InterPro" id="IPR050320">
    <property type="entry name" value="N5-glutamine_MTase"/>
</dbReference>
<comment type="catalytic activity">
    <reaction evidence="4 5">
        <text>L-glutaminyl-[peptide chain release factor] + S-adenosyl-L-methionine = N(5)-methyl-L-glutaminyl-[peptide chain release factor] + S-adenosyl-L-homocysteine + H(+)</text>
        <dbReference type="Rhea" id="RHEA:42896"/>
        <dbReference type="Rhea" id="RHEA-COMP:10271"/>
        <dbReference type="Rhea" id="RHEA-COMP:10272"/>
        <dbReference type="ChEBI" id="CHEBI:15378"/>
        <dbReference type="ChEBI" id="CHEBI:30011"/>
        <dbReference type="ChEBI" id="CHEBI:57856"/>
        <dbReference type="ChEBI" id="CHEBI:59789"/>
        <dbReference type="ChEBI" id="CHEBI:61891"/>
        <dbReference type="EC" id="2.1.1.297"/>
    </reaction>
</comment>
<keyword evidence="9" id="KW-1185">Reference proteome</keyword>
<dbReference type="OrthoDB" id="9800643at2"/>
<accession>D8PBY1</accession>
<evidence type="ECO:0000256" key="1">
    <source>
        <dbReference type="ARBA" id="ARBA00022603"/>
    </source>
</evidence>
<dbReference type="PANTHER" id="PTHR18895:SF74">
    <property type="entry name" value="MTRF1L RELEASE FACTOR GLUTAMINE METHYLTRANSFERASE"/>
    <property type="match status" value="1"/>
</dbReference>
<feature type="binding site" evidence="5">
    <location>
        <begin position="204"/>
        <end position="207"/>
    </location>
    <ligand>
        <name>substrate</name>
    </ligand>
</feature>
<dbReference type="Pfam" id="PF05175">
    <property type="entry name" value="MTS"/>
    <property type="match status" value="1"/>
</dbReference>
<feature type="binding site" evidence="5">
    <location>
        <begin position="133"/>
        <end position="137"/>
    </location>
    <ligand>
        <name>S-adenosyl-L-methionine</name>
        <dbReference type="ChEBI" id="CHEBI:59789"/>
    </ligand>
</feature>
<organism evidence="8 9">
    <name type="scientific">Nitrospira defluvii</name>
    <dbReference type="NCBI Taxonomy" id="330214"/>
    <lineage>
        <taxon>Bacteria</taxon>
        <taxon>Pseudomonadati</taxon>
        <taxon>Nitrospirota</taxon>
        <taxon>Nitrospiria</taxon>
        <taxon>Nitrospirales</taxon>
        <taxon>Nitrospiraceae</taxon>
        <taxon>Nitrospira</taxon>
    </lineage>
</organism>
<evidence type="ECO:0000256" key="5">
    <source>
        <dbReference type="HAMAP-Rule" id="MF_02126"/>
    </source>
</evidence>
<dbReference type="GO" id="GO:0003676">
    <property type="term" value="F:nucleic acid binding"/>
    <property type="evidence" value="ECO:0007669"/>
    <property type="project" value="InterPro"/>
</dbReference>
<dbReference type="HOGENOM" id="CLU_018398_3_1_0"/>
<proteinExistence type="inferred from homology"/>
<sequence length="309" mass="33625">MSTDQLGIADCPRGSIGAVLAEAERSLRVAGIEESALEAAWLLEHVLHVSPLMQRVQAERPVTAVDYASMQELVARRANREPLQYLLGTQEFCDREFRVTSAVLIPRPESALLVQETIRRCRQNPSAIVVDVGTGSGCLAVSVASALPDARVLAIDASADALAVAQANMEQFGFGARIECVQGDLLAPLAQRGETSQVDVIVSNPPYIADLDLVTLQPEVRCFEPHLALAGGPDGMDVHRRLLQQAPVYLKSRGVLLMEVGLGQAELVCREAEKSGWFRTYDVLRDEGGIDRVVCFEKTEERSKPLIVN</sequence>
<dbReference type="GO" id="GO:0102559">
    <property type="term" value="F:peptide chain release factor N(5)-glutamine methyltransferase activity"/>
    <property type="evidence" value="ECO:0007669"/>
    <property type="project" value="UniProtKB-EC"/>
</dbReference>
<feature type="binding site" evidence="5">
    <location>
        <position position="156"/>
    </location>
    <ligand>
        <name>S-adenosyl-L-methionine</name>
        <dbReference type="ChEBI" id="CHEBI:59789"/>
    </ligand>
</feature>
<evidence type="ECO:0000256" key="4">
    <source>
        <dbReference type="ARBA" id="ARBA00048391"/>
    </source>
</evidence>
<dbReference type="AlphaFoldDB" id="D8PBY1"/>
<keyword evidence="2 5" id="KW-0808">Transferase</keyword>
<comment type="similarity">
    <text evidence="5">Belongs to the protein N5-glutamine methyltransferase family. PrmC subfamily.</text>
</comment>
<evidence type="ECO:0000313" key="9">
    <source>
        <dbReference type="Proteomes" id="UP000001660"/>
    </source>
</evidence>
<evidence type="ECO:0000259" key="6">
    <source>
        <dbReference type="Pfam" id="PF05175"/>
    </source>
</evidence>
<feature type="binding site" evidence="5">
    <location>
        <position position="204"/>
    </location>
    <ligand>
        <name>S-adenosyl-L-methionine</name>
        <dbReference type="ChEBI" id="CHEBI:59789"/>
    </ligand>
</feature>
<dbReference type="HAMAP" id="MF_02126">
    <property type="entry name" value="RF_methyltr_PrmC"/>
    <property type="match status" value="1"/>
</dbReference>
<dbReference type="Gene3D" id="3.40.50.150">
    <property type="entry name" value="Vaccinia Virus protein VP39"/>
    <property type="match status" value="1"/>
</dbReference>
<dbReference type="CDD" id="cd02440">
    <property type="entry name" value="AdoMet_MTases"/>
    <property type="match status" value="1"/>
</dbReference>
<dbReference type="InterPro" id="IPR019874">
    <property type="entry name" value="RF_methyltr_PrmC"/>
</dbReference>
<dbReference type="GO" id="GO:0032259">
    <property type="term" value="P:methylation"/>
    <property type="evidence" value="ECO:0007669"/>
    <property type="project" value="UniProtKB-KW"/>
</dbReference>
<name>D8PBY1_9BACT</name>
<dbReference type="EC" id="2.1.1.297" evidence="5"/>
<feature type="domain" description="Methyltransferase small" evidence="6">
    <location>
        <begin position="123"/>
        <end position="212"/>
    </location>
</feature>
<dbReference type="PROSITE" id="PS00092">
    <property type="entry name" value="N6_MTASE"/>
    <property type="match status" value="1"/>
</dbReference>
<comment type="caution">
    <text evidence="5">Lacks conserved residue(s) required for the propagation of feature annotation.</text>
</comment>
<dbReference type="InterPro" id="IPR040758">
    <property type="entry name" value="PrmC_N"/>
</dbReference>
<dbReference type="Gene3D" id="1.10.8.10">
    <property type="entry name" value="DNA helicase RuvA subunit, C-terminal domain"/>
    <property type="match status" value="1"/>
</dbReference>
<dbReference type="SUPFAM" id="SSF53335">
    <property type="entry name" value="S-adenosyl-L-methionine-dependent methyltransferases"/>
    <property type="match status" value="1"/>
</dbReference>
<dbReference type="Pfam" id="PF17827">
    <property type="entry name" value="PrmC_N"/>
    <property type="match status" value="1"/>
</dbReference>
<evidence type="ECO:0000259" key="7">
    <source>
        <dbReference type="Pfam" id="PF17827"/>
    </source>
</evidence>